<sequence length="233" mass="25447">MGPGIRDGTLTCVNASQDAWPETELVIFDCDGVLVDSEKIAVKIDVLMLADLGWPMSEDEVVERFVGRSYADMARAIGEHLGRPLPDGWDAPYRRSYREAFERELTPVDGVVEALDALTLPSCVASSTSHEGLRHTLGLTGLYERFDGRIFSAAEVARGKPAPDLFLHAARSLGVEPRRCVVVEDSRYGVEAARAAGMRAFGYCGGLTPGEWLRGDDTVVFDDMRELVGLIRG</sequence>
<evidence type="ECO:0000313" key="6">
    <source>
        <dbReference type="Proteomes" id="UP000181951"/>
    </source>
</evidence>
<dbReference type="InterPro" id="IPR023214">
    <property type="entry name" value="HAD_sf"/>
</dbReference>
<comment type="cofactor">
    <cofactor evidence="1">
        <name>Mg(2+)</name>
        <dbReference type="ChEBI" id="CHEBI:18420"/>
    </cofactor>
</comment>
<dbReference type="STRING" id="310780.SAMN05216267_101442"/>
<gene>
    <name evidence="5" type="ORF">SAMN05216267_101442</name>
</gene>
<protein>
    <submittedName>
        <fullName evidence="5">Haloacid dehalogenase superfamily, subfamily IA, variant 3 with third motif having DD or ED</fullName>
    </submittedName>
</protein>
<keyword evidence="3" id="KW-0479">Metal-binding</keyword>
<evidence type="ECO:0000256" key="1">
    <source>
        <dbReference type="ARBA" id="ARBA00001946"/>
    </source>
</evidence>
<dbReference type="Pfam" id="PF13419">
    <property type="entry name" value="HAD_2"/>
    <property type="match status" value="1"/>
</dbReference>
<dbReference type="Proteomes" id="UP000181951">
    <property type="component" value="Unassembled WGS sequence"/>
</dbReference>
<keyword evidence="4" id="KW-0460">Magnesium</keyword>
<dbReference type="SFLD" id="SFLDG01129">
    <property type="entry name" value="C1.5:_HAD__Beta-PGM__Phosphata"/>
    <property type="match status" value="1"/>
</dbReference>
<dbReference type="AlphaFoldDB" id="A0A1H8KUN4"/>
<comment type="similarity">
    <text evidence="2">Belongs to the HAD-like hydrolase superfamily. CbbY/CbbZ/Gph/YieH family.</text>
</comment>
<organism evidence="5 6">
    <name type="scientific">Actinacidiphila rubida</name>
    <dbReference type="NCBI Taxonomy" id="310780"/>
    <lineage>
        <taxon>Bacteria</taxon>
        <taxon>Bacillati</taxon>
        <taxon>Actinomycetota</taxon>
        <taxon>Actinomycetes</taxon>
        <taxon>Kitasatosporales</taxon>
        <taxon>Streptomycetaceae</taxon>
        <taxon>Actinacidiphila</taxon>
    </lineage>
</organism>
<dbReference type="InterPro" id="IPR036412">
    <property type="entry name" value="HAD-like_sf"/>
</dbReference>
<dbReference type="NCBIfam" id="TIGR01509">
    <property type="entry name" value="HAD-SF-IA-v3"/>
    <property type="match status" value="1"/>
</dbReference>
<dbReference type="PANTHER" id="PTHR46193">
    <property type="entry name" value="6-PHOSPHOGLUCONATE PHOSPHATASE"/>
    <property type="match status" value="1"/>
</dbReference>
<evidence type="ECO:0000256" key="3">
    <source>
        <dbReference type="ARBA" id="ARBA00022723"/>
    </source>
</evidence>
<dbReference type="InterPro" id="IPR006439">
    <property type="entry name" value="HAD-SF_hydro_IA"/>
</dbReference>
<dbReference type="CDD" id="cd07526">
    <property type="entry name" value="HAD_BPGM_like"/>
    <property type="match status" value="1"/>
</dbReference>
<evidence type="ECO:0000256" key="4">
    <source>
        <dbReference type="ARBA" id="ARBA00022842"/>
    </source>
</evidence>
<dbReference type="GO" id="GO:0003824">
    <property type="term" value="F:catalytic activity"/>
    <property type="evidence" value="ECO:0007669"/>
    <property type="project" value="UniProtKB-ARBA"/>
</dbReference>
<dbReference type="GO" id="GO:0046872">
    <property type="term" value="F:metal ion binding"/>
    <property type="evidence" value="ECO:0007669"/>
    <property type="project" value="UniProtKB-KW"/>
</dbReference>
<accession>A0A1H8KUN4</accession>
<dbReference type="EMBL" id="FODD01000014">
    <property type="protein sequence ID" value="SEN96597.1"/>
    <property type="molecule type" value="Genomic_DNA"/>
</dbReference>
<name>A0A1H8KUN4_9ACTN</name>
<dbReference type="SUPFAM" id="SSF56784">
    <property type="entry name" value="HAD-like"/>
    <property type="match status" value="1"/>
</dbReference>
<dbReference type="PANTHER" id="PTHR46193:SF10">
    <property type="entry name" value="6-PHOSPHOGLUCONATE PHOSPHATASE"/>
    <property type="match status" value="1"/>
</dbReference>
<dbReference type="InterPro" id="IPR041492">
    <property type="entry name" value="HAD_2"/>
</dbReference>
<reference evidence="5 6" key="1">
    <citation type="submission" date="2016-10" db="EMBL/GenBank/DDBJ databases">
        <authorList>
            <person name="de Groot N.N."/>
        </authorList>
    </citation>
    <scope>NUCLEOTIDE SEQUENCE [LARGE SCALE GENOMIC DNA]</scope>
    <source>
        <strain evidence="5 6">CGMCC 4.2026</strain>
    </source>
</reference>
<evidence type="ECO:0000256" key="2">
    <source>
        <dbReference type="ARBA" id="ARBA00006171"/>
    </source>
</evidence>
<dbReference type="SFLD" id="SFLDS00003">
    <property type="entry name" value="Haloacid_Dehalogenase"/>
    <property type="match status" value="1"/>
</dbReference>
<keyword evidence="6" id="KW-1185">Reference proteome</keyword>
<dbReference type="Gene3D" id="1.10.150.240">
    <property type="entry name" value="Putative phosphatase, domain 2"/>
    <property type="match status" value="1"/>
</dbReference>
<dbReference type="SFLD" id="SFLDG01135">
    <property type="entry name" value="C1.5.6:_HAD__Beta-PGM__Phospha"/>
    <property type="match status" value="1"/>
</dbReference>
<dbReference type="Gene3D" id="3.40.50.1000">
    <property type="entry name" value="HAD superfamily/HAD-like"/>
    <property type="match status" value="1"/>
</dbReference>
<dbReference type="InterPro" id="IPR023198">
    <property type="entry name" value="PGP-like_dom2"/>
</dbReference>
<dbReference type="InterPro" id="IPR051600">
    <property type="entry name" value="Beta-PGM-like"/>
</dbReference>
<proteinExistence type="inferred from homology"/>
<evidence type="ECO:0000313" key="5">
    <source>
        <dbReference type="EMBL" id="SEN96597.1"/>
    </source>
</evidence>